<name>A0A0P1ES05_9RHOB</name>
<keyword evidence="8" id="KW-0012">Acyltransferase</keyword>
<dbReference type="SUPFAM" id="SSF55729">
    <property type="entry name" value="Acyl-CoA N-acyltransferases (Nat)"/>
    <property type="match status" value="1"/>
</dbReference>
<keyword evidence="4" id="KW-0949">S-adenosyl-L-methionine</keyword>
<evidence type="ECO:0000313" key="8">
    <source>
        <dbReference type="EMBL" id="CUH53173.1"/>
    </source>
</evidence>
<dbReference type="InterPro" id="IPR018311">
    <property type="entry name" value="Autoind_synth_CS"/>
</dbReference>
<keyword evidence="3 8" id="KW-0808">Transferase</keyword>
<dbReference type="Gene3D" id="3.40.630.30">
    <property type="match status" value="1"/>
</dbReference>
<dbReference type="PROSITE" id="PS00949">
    <property type="entry name" value="AUTOINDUCER_SYNTH_1"/>
    <property type="match status" value="1"/>
</dbReference>
<sequence>MDMLTTTLSFENMHKHGELMVNLLRARKQSFIVQNNWDLPEVAGMEYDQYDTPASSWIAVHEGERVLAGVRLTPTTARCGMYSYMVRDAQKGMLESIPTHLLYEEAPIDPRVLDASRVFVARDVPAQRRREVQTRLMRKLIQTARAMEARQVMGLVPAVWPRWIRPLGLIAEPAGPVMKIDGQPVQVALMDLDRTRH</sequence>
<organism evidence="8 9">
    <name type="scientific">Shimia marina</name>
    <dbReference type="NCBI Taxonomy" id="321267"/>
    <lineage>
        <taxon>Bacteria</taxon>
        <taxon>Pseudomonadati</taxon>
        <taxon>Pseudomonadota</taxon>
        <taxon>Alphaproteobacteria</taxon>
        <taxon>Rhodobacterales</taxon>
        <taxon>Roseobacteraceae</taxon>
    </lineage>
</organism>
<dbReference type="PROSITE" id="PS51187">
    <property type="entry name" value="AUTOINDUCER_SYNTH_2"/>
    <property type="match status" value="1"/>
</dbReference>
<dbReference type="GO" id="GO:0061579">
    <property type="term" value="F:N-acyl homoserine lactone synthase activity"/>
    <property type="evidence" value="ECO:0007669"/>
    <property type="project" value="UniProtKB-EC"/>
</dbReference>
<gene>
    <name evidence="8" type="primary">bjaI</name>
    <name evidence="8" type="ORF">SHM7688_02625</name>
</gene>
<proteinExistence type="inferred from homology"/>
<dbReference type="RefSeq" id="WP_306341268.1">
    <property type="nucleotide sequence ID" value="NZ_CYPW01000027.1"/>
</dbReference>
<comment type="catalytic activity">
    <reaction evidence="6">
        <text>a fatty acyl-[ACP] + S-adenosyl-L-methionine = an N-acyl-L-homoserine lactone + S-methyl-5'-thioadenosine + holo-[ACP] + H(+)</text>
        <dbReference type="Rhea" id="RHEA:10096"/>
        <dbReference type="Rhea" id="RHEA-COMP:9685"/>
        <dbReference type="Rhea" id="RHEA-COMP:14125"/>
        <dbReference type="ChEBI" id="CHEBI:15378"/>
        <dbReference type="ChEBI" id="CHEBI:17509"/>
        <dbReference type="ChEBI" id="CHEBI:55474"/>
        <dbReference type="ChEBI" id="CHEBI:59789"/>
        <dbReference type="ChEBI" id="CHEBI:64479"/>
        <dbReference type="ChEBI" id="CHEBI:138651"/>
        <dbReference type="EC" id="2.3.1.184"/>
    </reaction>
</comment>
<dbReference type="Proteomes" id="UP000054823">
    <property type="component" value="Unassembled WGS sequence"/>
</dbReference>
<dbReference type="InterPro" id="IPR001690">
    <property type="entry name" value="Autoind_synthase"/>
</dbReference>
<evidence type="ECO:0000256" key="1">
    <source>
        <dbReference type="ARBA" id="ARBA00012340"/>
    </source>
</evidence>
<dbReference type="EC" id="2.3.1.184" evidence="1"/>
<dbReference type="PANTHER" id="PTHR39322">
    <property type="entry name" value="ACYL-HOMOSERINE-LACTONE SYNTHASE"/>
    <property type="match status" value="1"/>
</dbReference>
<dbReference type="STRING" id="321267.SHM7688_02625"/>
<evidence type="ECO:0000256" key="5">
    <source>
        <dbReference type="ARBA" id="ARBA00022929"/>
    </source>
</evidence>
<dbReference type="EMBL" id="CYPW01000027">
    <property type="protein sequence ID" value="CUH53173.1"/>
    <property type="molecule type" value="Genomic_DNA"/>
</dbReference>
<evidence type="ECO:0000313" key="9">
    <source>
        <dbReference type="Proteomes" id="UP000054823"/>
    </source>
</evidence>
<dbReference type="GO" id="GO:0009372">
    <property type="term" value="P:quorum sensing"/>
    <property type="evidence" value="ECO:0007669"/>
    <property type="project" value="UniProtKB-UniRule"/>
</dbReference>
<dbReference type="GO" id="GO:0007165">
    <property type="term" value="P:signal transduction"/>
    <property type="evidence" value="ECO:0007669"/>
    <property type="project" value="TreeGrafter"/>
</dbReference>
<evidence type="ECO:0000256" key="6">
    <source>
        <dbReference type="ARBA" id="ARBA00048576"/>
    </source>
</evidence>
<dbReference type="PANTHER" id="PTHR39322:SF1">
    <property type="entry name" value="ISOVALERYL-HOMOSERINE LACTONE SYNTHASE"/>
    <property type="match status" value="1"/>
</dbReference>
<keyword evidence="9" id="KW-1185">Reference proteome</keyword>
<reference evidence="8 9" key="1">
    <citation type="submission" date="2015-09" db="EMBL/GenBank/DDBJ databases">
        <authorList>
            <consortium name="Swine Surveillance"/>
        </authorList>
    </citation>
    <scope>NUCLEOTIDE SEQUENCE [LARGE SCALE GENOMIC DNA]</scope>
    <source>
        <strain evidence="8 9">CECT 7688</strain>
    </source>
</reference>
<evidence type="ECO:0000256" key="2">
    <source>
        <dbReference type="ARBA" id="ARBA00022654"/>
    </source>
</evidence>
<evidence type="ECO:0000256" key="3">
    <source>
        <dbReference type="ARBA" id="ARBA00022679"/>
    </source>
</evidence>
<dbReference type="Pfam" id="PF00765">
    <property type="entry name" value="Autoind_synth"/>
    <property type="match status" value="1"/>
</dbReference>
<dbReference type="InterPro" id="IPR016181">
    <property type="entry name" value="Acyl_CoA_acyltransferase"/>
</dbReference>
<dbReference type="AlphaFoldDB" id="A0A0P1ES05"/>
<evidence type="ECO:0000256" key="7">
    <source>
        <dbReference type="PROSITE-ProRule" id="PRU00533"/>
    </source>
</evidence>
<protein>
    <recommendedName>
        <fullName evidence="1">acyl-homoserine-lactone synthase</fullName>
        <ecNumber evidence="1">2.3.1.184</ecNumber>
    </recommendedName>
</protein>
<accession>A0A0P1ES05</accession>
<comment type="similarity">
    <text evidence="7">Belongs to the autoinducer synthase family.</text>
</comment>
<keyword evidence="2 7" id="KW-0673">Quorum sensing</keyword>
<evidence type="ECO:0000256" key="4">
    <source>
        <dbReference type="ARBA" id="ARBA00022691"/>
    </source>
</evidence>
<keyword evidence="5 7" id="KW-0071">Autoinducer synthesis</keyword>